<evidence type="ECO:0000313" key="2">
    <source>
        <dbReference type="EMBL" id="CAB4852719.1"/>
    </source>
</evidence>
<evidence type="ECO:0000259" key="1">
    <source>
        <dbReference type="Pfam" id="PF00583"/>
    </source>
</evidence>
<name>A0A6J7C8T5_9ZZZZ</name>
<protein>
    <submittedName>
        <fullName evidence="2">Unannotated protein</fullName>
    </submittedName>
</protein>
<dbReference type="CDD" id="cd04301">
    <property type="entry name" value="NAT_SF"/>
    <property type="match status" value="1"/>
</dbReference>
<dbReference type="InterPro" id="IPR000182">
    <property type="entry name" value="GNAT_dom"/>
</dbReference>
<dbReference type="Pfam" id="PF00583">
    <property type="entry name" value="Acetyltransf_1"/>
    <property type="match status" value="1"/>
</dbReference>
<proteinExistence type="predicted"/>
<dbReference type="InterPro" id="IPR016181">
    <property type="entry name" value="Acyl_CoA_acyltransferase"/>
</dbReference>
<dbReference type="GO" id="GO:0016747">
    <property type="term" value="F:acyltransferase activity, transferring groups other than amino-acyl groups"/>
    <property type="evidence" value="ECO:0007669"/>
    <property type="project" value="InterPro"/>
</dbReference>
<accession>A0A6J7C8T5</accession>
<dbReference type="EMBL" id="CAFBIY010000149">
    <property type="protein sequence ID" value="CAB4852719.1"/>
    <property type="molecule type" value="Genomic_DNA"/>
</dbReference>
<feature type="domain" description="N-acetyltransferase" evidence="1">
    <location>
        <begin position="188"/>
        <end position="233"/>
    </location>
</feature>
<sequence>MRAAEFSKDITLSQLYSDGLPDRDELFWEYVGSMDLDTPLEVRTMPKQTVMILLLSQYRVEHIDELTSRLNGERRRILQGYMKNPNLSNEVIVICDGRILDGNHRALAAALKGVSIQYVNLSDLESEEIDETVNDKLFWTGYDKKKPILDGQYVLVASAGYVGYGAKPDFKSKQFRIVAKSAKTGGEIGWVNFEINDNGFGPQNRKLEALDLVIQPEHRRRGIATEMYRFARELGNDIKPSTLQTSMGKKFWAKKDHSKEVAEEIIDEMPLPADWDATQYSPTVSYKQRLAYALERAKKIGSGSSRVAMTIEYQGRQTVLKVAKNKKGMAQNAVEAETLSDGYASQLGILIPIIDYDTQNPEPTWVHTELAQKASEKQLCAIMKCRNLQELVNLAHGITGKKSWYTYNGQVENMRIRGASEEDIETATEYANTLADLNNSFEIELGDFSRKANWGLYHGKPVILDVGFNSNVLQKHYSE</sequence>
<dbReference type="SUPFAM" id="SSF55729">
    <property type="entry name" value="Acyl-CoA N-acyltransferases (Nat)"/>
    <property type="match status" value="1"/>
</dbReference>
<gene>
    <name evidence="2" type="ORF">UFOPK3267_02249</name>
</gene>
<organism evidence="2">
    <name type="scientific">freshwater metagenome</name>
    <dbReference type="NCBI Taxonomy" id="449393"/>
    <lineage>
        <taxon>unclassified sequences</taxon>
        <taxon>metagenomes</taxon>
        <taxon>ecological metagenomes</taxon>
    </lineage>
</organism>
<reference evidence="2" key="1">
    <citation type="submission" date="2020-05" db="EMBL/GenBank/DDBJ databases">
        <authorList>
            <person name="Chiriac C."/>
            <person name="Salcher M."/>
            <person name="Ghai R."/>
            <person name="Kavagutti S V."/>
        </authorList>
    </citation>
    <scope>NUCLEOTIDE SEQUENCE</scope>
</reference>
<dbReference type="AlphaFoldDB" id="A0A6J7C8T5"/>